<dbReference type="EMBL" id="JAUGQQ010000009">
    <property type="protein sequence ID" value="MDN3725110.1"/>
    <property type="molecule type" value="Genomic_DNA"/>
</dbReference>
<evidence type="ECO:0000256" key="1">
    <source>
        <dbReference type="ARBA" id="ARBA00022763"/>
    </source>
</evidence>
<dbReference type="InterPro" id="IPR000305">
    <property type="entry name" value="GIY-YIG_endonuc"/>
</dbReference>
<dbReference type="PANTHER" id="PTHR30562">
    <property type="entry name" value="UVRC/OXIDOREDUCTASE"/>
    <property type="match status" value="1"/>
</dbReference>
<proteinExistence type="predicted"/>
<evidence type="ECO:0000256" key="3">
    <source>
        <dbReference type="ARBA" id="ARBA00022801"/>
    </source>
</evidence>
<sequence>MNFSFVSVKASSNNIKTARLLQVTILAVEDGDVIGKFESYIKPVPRLTFAERNSIPAEYSKIKSASAFCDVAIEMIPLLENGQTIFVDRFSERIFIKSFREIGYPVGRATYLLQQIFKKRQPTTVPFTLPYALQSLNLKMKLDTCLEECRAMKQIFFDLLERKTAVAEMPTPICRREPQVDFSMLPTTPGVYFFRNKEGEVLYVGKAVNILKRVRSHFSATQIFERELCEQTASVDFEETGNDTLALLLESHYITTLKPPLNTSQKELINPYIITSKMDSKGILRVQLVQKSYVDSENEFYYNRESVLKKMLEVQRKFGLCRRFTGIERSASQCSDKEFCRGICIGDEGKDIYNSRVQQALDYIVNERPSYILKLKGRNSYESACILVKQGIYQGFGFIGNEEQINSVADIEGYIKKYAHNYFTSRIIDQYFCSGFRMDNCLIV</sequence>
<evidence type="ECO:0000256" key="6">
    <source>
        <dbReference type="ARBA" id="ARBA00023236"/>
    </source>
</evidence>
<dbReference type="PROSITE" id="PS50164">
    <property type="entry name" value="GIY_YIG"/>
    <property type="match status" value="1"/>
</dbReference>
<evidence type="ECO:0000256" key="8">
    <source>
        <dbReference type="ARBA" id="ARBA00042138"/>
    </source>
</evidence>
<keyword evidence="6" id="KW-0742">SOS response</keyword>
<evidence type="ECO:0000256" key="2">
    <source>
        <dbReference type="ARBA" id="ARBA00022769"/>
    </source>
</evidence>
<evidence type="ECO:0000256" key="4">
    <source>
        <dbReference type="ARBA" id="ARBA00022881"/>
    </source>
</evidence>
<evidence type="ECO:0000313" key="11">
    <source>
        <dbReference type="EMBL" id="MDN3725110.1"/>
    </source>
</evidence>
<dbReference type="RefSeq" id="WP_290255199.1">
    <property type="nucleotide sequence ID" value="NZ_JAUGQQ010000009.1"/>
</dbReference>
<keyword evidence="4" id="KW-0267">Excision nuclease</keyword>
<evidence type="ECO:0000256" key="9">
    <source>
        <dbReference type="ARBA" id="ARBA00042732"/>
    </source>
</evidence>
<dbReference type="PANTHER" id="PTHR30562:SF10">
    <property type="entry name" value="EXCINUCLEASE CHO"/>
    <property type="match status" value="1"/>
</dbReference>
<protein>
    <recommendedName>
        <fullName evidence="7">Excinuclease cho</fullName>
    </recommendedName>
    <alternativeName>
        <fullName evidence="9">Endonuclease cho</fullName>
    </alternativeName>
    <alternativeName>
        <fullName evidence="8">UvrC homolog protein</fullName>
    </alternativeName>
</protein>
<keyword evidence="1" id="KW-0227">DNA damage</keyword>
<evidence type="ECO:0000256" key="5">
    <source>
        <dbReference type="ARBA" id="ARBA00023204"/>
    </source>
</evidence>
<evidence type="ECO:0000256" key="7">
    <source>
        <dbReference type="ARBA" id="ARBA00040756"/>
    </source>
</evidence>
<dbReference type="SUPFAM" id="SSF82771">
    <property type="entry name" value="GIY-YIG endonuclease"/>
    <property type="match status" value="1"/>
</dbReference>
<keyword evidence="12" id="KW-1185">Reference proteome</keyword>
<keyword evidence="5" id="KW-0234">DNA repair</keyword>
<gene>
    <name evidence="11" type="ORF">QRD02_12005</name>
</gene>
<dbReference type="CDD" id="cd10434">
    <property type="entry name" value="GIY-YIG_UvrC_Cho"/>
    <property type="match status" value="1"/>
</dbReference>
<comment type="caution">
    <text evidence="11">The sequence shown here is derived from an EMBL/GenBank/DDBJ whole genome shotgun (WGS) entry which is preliminary data.</text>
</comment>
<keyword evidence="2" id="KW-0228">DNA excision</keyword>
<feature type="domain" description="GIY-YIG" evidence="10">
    <location>
        <begin position="187"/>
        <end position="263"/>
    </location>
</feature>
<evidence type="ECO:0000259" key="10">
    <source>
        <dbReference type="PROSITE" id="PS50164"/>
    </source>
</evidence>
<dbReference type="Proteomes" id="UP001244787">
    <property type="component" value="Unassembled WGS sequence"/>
</dbReference>
<dbReference type="InterPro" id="IPR050066">
    <property type="entry name" value="UvrABC_protein_C"/>
</dbReference>
<accession>A0ABT8DMJ5</accession>
<dbReference type="InterPro" id="IPR035901">
    <property type="entry name" value="GIY-YIG_endonuc_sf"/>
</dbReference>
<organism evidence="11 12">
    <name type="scientific">Aequorivita aurantiaca</name>
    <dbReference type="NCBI Taxonomy" id="3053356"/>
    <lineage>
        <taxon>Bacteria</taxon>
        <taxon>Pseudomonadati</taxon>
        <taxon>Bacteroidota</taxon>
        <taxon>Flavobacteriia</taxon>
        <taxon>Flavobacteriales</taxon>
        <taxon>Flavobacteriaceae</taxon>
        <taxon>Aequorivita</taxon>
    </lineage>
</organism>
<reference evidence="11 12" key="1">
    <citation type="submission" date="2023-06" db="EMBL/GenBank/DDBJ databases">
        <authorList>
            <person name="Ye Y.-Q."/>
            <person name="Du Z.-J."/>
        </authorList>
    </citation>
    <scope>NUCLEOTIDE SEQUENCE [LARGE SCALE GENOMIC DNA]</scope>
    <source>
        <strain evidence="11 12">SDUM287046</strain>
    </source>
</reference>
<dbReference type="Pfam" id="PF01541">
    <property type="entry name" value="GIY-YIG"/>
    <property type="match status" value="1"/>
</dbReference>
<name>A0ABT8DMJ5_9FLAO</name>
<dbReference type="Gene3D" id="3.40.1440.10">
    <property type="entry name" value="GIY-YIG endonuclease"/>
    <property type="match status" value="1"/>
</dbReference>
<dbReference type="InterPro" id="IPR047296">
    <property type="entry name" value="GIY-YIG_UvrC_Cho"/>
</dbReference>
<keyword evidence="3" id="KW-0378">Hydrolase</keyword>
<dbReference type="SMART" id="SM00465">
    <property type="entry name" value="GIYc"/>
    <property type="match status" value="1"/>
</dbReference>
<evidence type="ECO:0000313" key="12">
    <source>
        <dbReference type="Proteomes" id="UP001244787"/>
    </source>
</evidence>